<organism evidence="2 3">
    <name type="scientific">Aliivibrio wodanis</name>
    <dbReference type="NCBI Taxonomy" id="80852"/>
    <lineage>
        <taxon>Bacteria</taxon>
        <taxon>Pseudomonadati</taxon>
        <taxon>Pseudomonadota</taxon>
        <taxon>Gammaproteobacteria</taxon>
        <taxon>Vibrionales</taxon>
        <taxon>Vibrionaceae</taxon>
        <taxon>Aliivibrio</taxon>
    </lineage>
</organism>
<dbReference type="InterPro" id="IPR007569">
    <property type="entry name" value="DUF559"/>
</dbReference>
<feature type="domain" description="DUF559" evidence="1">
    <location>
        <begin position="48"/>
        <end position="116"/>
    </location>
</feature>
<gene>
    <name evidence="2" type="ORF">AWOD_p920_54</name>
</gene>
<dbReference type="PANTHER" id="PTHR38590">
    <property type="entry name" value="BLL0828 PROTEIN"/>
    <property type="match status" value="1"/>
</dbReference>
<dbReference type="AlphaFoldDB" id="A0A090IE86"/>
<keyword evidence="3" id="KW-1185">Reference proteome</keyword>
<reference evidence="3" key="1">
    <citation type="submission" date="2014-09" db="EMBL/GenBank/DDBJ databases">
        <authorList>
            <person name="Hjerde E."/>
        </authorList>
    </citation>
    <scope>NUCLEOTIDE SEQUENCE [LARGE SCALE GENOMIC DNA]</scope>
    <source>
        <strain evidence="3">06/09/139</strain>
        <plasmid evidence="3">pAWOD920</plasmid>
    </source>
</reference>
<dbReference type="InterPro" id="IPR047216">
    <property type="entry name" value="Endonuclease_DUF559_bact"/>
</dbReference>
<protein>
    <recommendedName>
        <fullName evidence="1">DUF559 domain-containing protein</fullName>
    </recommendedName>
</protein>
<keyword evidence="2" id="KW-0614">Plasmid</keyword>
<dbReference type="InterPro" id="IPR011335">
    <property type="entry name" value="Restrct_endonuc-II-like"/>
</dbReference>
<dbReference type="Gene3D" id="3.40.960.10">
    <property type="entry name" value="VSR Endonuclease"/>
    <property type="match status" value="1"/>
</dbReference>
<sequence length="316" mass="37317">MKYPGQPQTPPSWYKDRGQSYIEKEFSKELGDLANAIEAEHWFGDKEKHGRFRVDFILKDARLIIELDGHEYHSTKEQLEKDAIRQRYLSRAGYTVIRFTGREINRNPQSCVAEVREIYIERMQRAPAKYRVMYIDYPFLYRETAKALSFFKKINPDKTLKPVSIDELIPHAIEWLHEKSFITAFVFHPPEDEHEIKHLDGSIKEYKKGEVRINTVSKEWYTLELGEHMESFSHLFDEFILIADDPVYIKPLRAVLPDELSDREHGSYSFKYLANGKLLRHGNEETSYVGSELVHVFWQRIWYIIGASMGLSLYEM</sequence>
<dbReference type="SUPFAM" id="SSF52980">
    <property type="entry name" value="Restriction endonuclease-like"/>
    <property type="match status" value="1"/>
</dbReference>
<dbReference type="Pfam" id="PF04480">
    <property type="entry name" value="DUF559"/>
    <property type="match status" value="1"/>
</dbReference>
<evidence type="ECO:0000313" key="2">
    <source>
        <dbReference type="EMBL" id="CED57979.1"/>
    </source>
</evidence>
<proteinExistence type="predicted"/>
<evidence type="ECO:0000313" key="3">
    <source>
        <dbReference type="Proteomes" id="UP000032427"/>
    </source>
</evidence>
<accession>A0A090IE86</accession>
<dbReference type="EMBL" id="LN554848">
    <property type="protein sequence ID" value="CED57979.1"/>
    <property type="molecule type" value="Genomic_DNA"/>
</dbReference>
<dbReference type="PANTHER" id="PTHR38590:SF1">
    <property type="entry name" value="BLL0828 PROTEIN"/>
    <property type="match status" value="1"/>
</dbReference>
<dbReference type="OrthoDB" id="9798754at2"/>
<dbReference type="Proteomes" id="UP000032427">
    <property type="component" value="Plasmid pAWOD920"/>
</dbReference>
<dbReference type="HOGENOM" id="CLU_873966_0_0_6"/>
<dbReference type="PATRIC" id="fig|80852.17.peg.4217"/>
<evidence type="ECO:0000259" key="1">
    <source>
        <dbReference type="Pfam" id="PF04480"/>
    </source>
</evidence>
<dbReference type="KEGG" id="awd:AWOD_p920_54"/>
<geneLocation type="plasmid" evidence="2 3">
    <name>pAWOD920</name>
</geneLocation>
<name>A0A090IE86_9GAMM</name>